<dbReference type="Gene3D" id="3.30.360.10">
    <property type="entry name" value="Dihydrodipicolinate Reductase, domain 2"/>
    <property type="match status" value="1"/>
</dbReference>
<accession>A0A6S7BJ63</accession>
<evidence type="ECO:0000313" key="2">
    <source>
        <dbReference type="Proteomes" id="UP000494115"/>
    </source>
</evidence>
<name>A0A6S7BJ63_9BURK</name>
<dbReference type="AlphaFoldDB" id="A0A6S7BJ63"/>
<gene>
    <name evidence="1" type="ORF">LMG28138_04914</name>
</gene>
<sequence>MDPQRAGERLLGIGIYEALPSVDWLEASHEVQMLGRVAGGLYLRVWVGGGLNDETEHFCDCLRVGAAHSPAISHERSRQTIAMMDQSRTALRLPPLG</sequence>
<reference evidence="1 2" key="1">
    <citation type="submission" date="2020-04" db="EMBL/GenBank/DDBJ databases">
        <authorList>
            <person name="De Canck E."/>
        </authorList>
    </citation>
    <scope>NUCLEOTIDE SEQUENCE [LARGE SCALE GENOMIC DNA]</scope>
    <source>
        <strain evidence="1 2">LMG 28138</strain>
    </source>
</reference>
<evidence type="ECO:0000313" key="1">
    <source>
        <dbReference type="EMBL" id="CAB3800731.1"/>
    </source>
</evidence>
<organism evidence="1 2">
    <name type="scientific">Pararobbsia alpina</name>
    <dbReference type="NCBI Taxonomy" id="621374"/>
    <lineage>
        <taxon>Bacteria</taxon>
        <taxon>Pseudomonadati</taxon>
        <taxon>Pseudomonadota</taxon>
        <taxon>Betaproteobacteria</taxon>
        <taxon>Burkholderiales</taxon>
        <taxon>Burkholderiaceae</taxon>
        <taxon>Pararobbsia</taxon>
    </lineage>
</organism>
<proteinExistence type="predicted"/>
<protein>
    <submittedName>
        <fullName evidence="1">Uncharacterized protein</fullName>
    </submittedName>
</protein>
<dbReference type="Proteomes" id="UP000494115">
    <property type="component" value="Unassembled WGS sequence"/>
</dbReference>
<keyword evidence="2" id="KW-1185">Reference proteome</keyword>
<dbReference type="EMBL" id="CADIKM010000039">
    <property type="protein sequence ID" value="CAB3800731.1"/>
    <property type="molecule type" value="Genomic_DNA"/>
</dbReference>